<reference evidence="1" key="2">
    <citation type="journal article" date="2024" name="Plant">
        <title>Genomic evolution and insights into agronomic trait innovations of Sesamum species.</title>
        <authorList>
            <person name="Miao H."/>
            <person name="Wang L."/>
            <person name="Qu L."/>
            <person name="Liu H."/>
            <person name="Sun Y."/>
            <person name="Le M."/>
            <person name="Wang Q."/>
            <person name="Wei S."/>
            <person name="Zheng Y."/>
            <person name="Lin W."/>
            <person name="Duan Y."/>
            <person name="Cao H."/>
            <person name="Xiong S."/>
            <person name="Wang X."/>
            <person name="Wei L."/>
            <person name="Li C."/>
            <person name="Ma Q."/>
            <person name="Ju M."/>
            <person name="Zhao R."/>
            <person name="Li G."/>
            <person name="Mu C."/>
            <person name="Tian Q."/>
            <person name="Mei H."/>
            <person name="Zhang T."/>
            <person name="Gao T."/>
            <person name="Zhang H."/>
        </authorList>
    </citation>
    <scope>NUCLEOTIDE SEQUENCE</scope>
    <source>
        <strain evidence="1">KEN1</strain>
    </source>
</reference>
<name>A0AAW2WBW6_9LAMI</name>
<sequence length="89" mass="9785">MKEDALPVHGSLPLIRGEMEDPRLGAFQLKTLKKDFASNRGVIKFKDYGEASHQTERVGSQLVKGELEEAGNLLIKSMDGKTKTNSKLG</sequence>
<accession>A0AAW2WBW6</accession>
<organism evidence="1">
    <name type="scientific">Sesamum latifolium</name>
    <dbReference type="NCBI Taxonomy" id="2727402"/>
    <lineage>
        <taxon>Eukaryota</taxon>
        <taxon>Viridiplantae</taxon>
        <taxon>Streptophyta</taxon>
        <taxon>Embryophyta</taxon>
        <taxon>Tracheophyta</taxon>
        <taxon>Spermatophyta</taxon>
        <taxon>Magnoliopsida</taxon>
        <taxon>eudicotyledons</taxon>
        <taxon>Gunneridae</taxon>
        <taxon>Pentapetalae</taxon>
        <taxon>asterids</taxon>
        <taxon>lamiids</taxon>
        <taxon>Lamiales</taxon>
        <taxon>Pedaliaceae</taxon>
        <taxon>Sesamum</taxon>
    </lineage>
</organism>
<reference evidence="1" key="1">
    <citation type="submission" date="2020-06" db="EMBL/GenBank/DDBJ databases">
        <authorList>
            <person name="Li T."/>
            <person name="Hu X."/>
            <person name="Zhang T."/>
            <person name="Song X."/>
            <person name="Zhang H."/>
            <person name="Dai N."/>
            <person name="Sheng W."/>
            <person name="Hou X."/>
            <person name="Wei L."/>
        </authorList>
    </citation>
    <scope>NUCLEOTIDE SEQUENCE</scope>
    <source>
        <strain evidence="1">KEN1</strain>
        <tissue evidence="1">Leaf</tissue>
    </source>
</reference>
<evidence type="ECO:0000313" key="1">
    <source>
        <dbReference type="EMBL" id="KAL0438948.1"/>
    </source>
</evidence>
<proteinExistence type="predicted"/>
<dbReference type="EMBL" id="JACGWN010000008">
    <property type="protein sequence ID" value="KAL0438948.1"/>
    <property type="molecule type" value="Genomic_DNA"/>
</dbReference>
<comment type="caution">
    <text evidence="1">The sequence shown here is derived from an EMBL/GenBank/DDBJ whole genome shotgun (WGS) entry which is preliminary data.</text>
</comment>
<dbReference type="AlphaFoldDB" id="A0AAW2WBW6"/>
<protein>
    <submittedName>
        <fullName evidence="1">Uncharacterized protein</fullName>
    </submittedName>
</protein>
<gene>
    <name evidence="1" type="ORF">Slati_2377800</name>
</gene>